<keyword evidence="3" id="KW-1185">Reference proteome</keyword>
<organism evidence="2 3">
    <name type="scientific">Citrullus colocynthis</name>
    <name type="common">colocynth</name>
    <dbReference type="NCBI Taxonomy" id="252529"/>
    <lineage>
        <taxon>Eukaryota</taxon>
        <taxon>Viridiplantae</taxon>
        <taxon>Streptophyta</taxon>
        <taxon>Embryophyta</taxon>
        <taxon>Tracheophyta</taxon>
        <taxon>Spermatophyta</taxon>
        <taxon>Magnoliopsida</taxon>
        <taxon>eudicotyledons</taxon>
        <taxon>Gunneridae</taxon>
        <taxon>Pentapetalae</taxon>
        <taxon>rosids</taxon>
        <taxon>fabids</taxon>
        <taxon>Cucurbitales</taxon>
        <taxon>Cucurbitaceae</taxon>
        <taxon>Benincaseae</taxon>
        <taxon>Citrullus</taxon>
    </lineage>
</organism>
<proteinExistence type="predicted"/>
<dbReference type="Proteomes" id="UP001642487">
    <property type="component" value="Chromosome 2"/>
</dbReference>
<feature type="signal peptide" evidence="1">
    <location>
        <begin position="1"/>
        <end position="27"/>
    </location>
</feature>
<gene>
    <name evidence="2" type="ORF">CITCOLO1_LOCUS6651</name>
</gene>
<dbReference type="PANTHER" id="PTHR33881">
    <property type="entry name" value="NEUROGENIC LOCUS NOTCH-LIKE PROTEIN"/>
    <property type="match status" value="1"/>
</dbReference>
<reference evidence="2 3" key="1">
    <citation type="submission" date="2024-03" db="EMBL/GenBank/DDBJ databases">
        <authorList>
            <person name="Gkanogiannis A."/>
            <person name="Becerra Lopez-Lavalle L."/>
        </authorList>
    </citation>
    <scope>NUCLEOTIDE SEQUENCE [LARGE SCALE GENOMIC DNA]</scope>
</reference>
<evidence type="ECO:0000313" key="2">
    <source>
        <dbReference type="EMBL" id="CAK9314879.1"/>
    </source>
</evidence>
<dbReference type="PANTHER" id="PTHR33881:SF10">
    <property type="entry name" value="SLIT HOMOLOG 2 PROTEIN-LIKE"/>
    <property type="match status" value="1"/>
</dbReference>
<name>A0ABP0Y372_9ROSI</name>
<evidence type="ECO:0000313" key="3">
    <source>
        <dbReference type="Proteomes" id="UP001642487"/>
    </source>
</evidence>
<accession>A0ABP0Y372</accession>
<sequence>MATSSHLAVDFLSIFLLLLLPISTVMADTPFPFLAKICEEVNCGKGNCTADARYPFGFICQCDSGWKRTRDNEDDLTFLPCVIPNCSLNYGCQPAPPPVPAKPVPDNSSFFDPCYWAYCGEGKCVKNMTYVHTCDCNPGYYNLLNTSAFPCYSDCTIGSDCAKLGIKVANVNATGNGSGSGNGTGQGNSIIPPGKFQWVAIAILFAMAMELWN</sequence>
<evidence type="ECO:0000256" key="1">
    <source>
        <dbReference type="SAM" id="SignalP"/>
    </source>
</evidence>
<feature type="chain" id="PRO_5045391574" evidence="1">
    <location>
        <begin position="28"/>
        <end position="213"/>
    </location>
</feature>
<keyword evidence="1" id="KW-0732">Signal</keyword>
<dbReference type="EMBL" id="OZ021736">
    <property type="protein sequence ID" value="CAK9314879.1"/>
    <property type="molecule type" value="Genomic_DNA"/>
</dbReference>
<protein>
    <submittedName>
        <fullName evidence="2">Uncharacterized protein</fullName>
    </submittedName>
</protein>